<dbReference type="EMBL" id="BARW01027224">
    <property type="protein sequence ID" value="GAJ14001.1"/>
    <property type="molecule type" value="Genomic_DNA"/>
</dbReference>
<dbReference type="GO" id="GO:0005737">
    <property type="term" value="C:cytoplasm"/>
    <property type="evidence" value="ECO:0007669"/>
    <property type="project" value="TreeGrafter"/>
</dbReference>
<dbReference type="GO" id="GO:0003899">
    <property type="term" value="F:DNA-directed RNA polymerase activity"/>
    <property type="evidence" value="ECO:0007669"/>
    <property type="project" value="InterPro"/>
</dbReference>
<dbReference type="InterPro" id="IPR036977">
    <property type="entry name" value="DNA_primase_Znf_CHC2"/>
</dbReference>
<protein>
    <recommendedName>
        <fullName evidence="13">Zinc finger CHC2-type domain-containing protein</fullName>
    </recommendedName>
</protein>
<evidence type="ECO:0000313" key="14">
    <source>
        <dbReference type="EMBL" id="GAJ14001.1"/>
    </source>
</evidence>
<dbReference type="InterPro" id="IPR002694">
    <property type="entry name" value="Znf_CHC2"/>
</dbReference>
<dbReference type="AlphaFoldDB" id="X1VGY6"/>
<keyword evidence="3" id="KW-0808">Transferase</keyword>
<gene>
    <name evidence="14" type="ORF">S12H4_44219</name>
</gene>
<dbReference type="Pfam" id="PF01807">
    <property type="entry name" value="Zn_ribbon_DnaG"/>
    <property type="match status" value="1"/>
</dbReference>
<keyword evidence="2" id="KW-0240">DNA-directed RNA polymerase</keyword>
<dbReference type="SMART" id="SM00400">
    <property type="entry name" value="ZnF_CHCC"/>
    <property type="match status" value="1"/>
</dbReference>
<comment type="cofactor">
    <cofactor evidence="1">
        <name>Zn(2+)</name>
        <dbReference type="ChEBI" id="CHEBI:29105"/>
    </cofactor>
</comment>
<proteinExistence type="predicted"/>
<keyword evidence="7" id="KW-0863">Zinc-finger</keyword>
<organism evidence="14">
    <name type="scientific">marine sediment metagenome</name>
    <dbReference type="NCBI Taxonomy" id="412755"/>
    <lineage>
        <taxon>unclassified sequences</taxon>
        <taxon>metagenomes</taxon>
        <taxon>ecological metagenomes</taxon>
    </lineage>
</organism>
<feature type="compositionally biased region" description="Basic and acidic residues" evidence="12">
    <location>
        <begin position="98"/>
        <end position="108"/>
    </location>
</feature>
<evidence type="ECO:0000256" key="10">
    <source>
        <dbReference type="ARBA" id="ARBA00023125"/>
    </source>
</evidence>
<sequence length="117" mass="13252">MSVTDEVKQKIDIVEVVSQYTSLTKSGRTFRGLCPFHSEKHPSFFVYPEQQSWHCFGACNTGGDVFSFIMKKEGTTFGEALRLMAEKTGVSLPSRFESSAKRDEKERLYQINEAATQ</sequence>
<name>X1VGY6_9ZZZZ</name>
<accession>X1VGY6</accession>
<evidence type="ECO:0000256" key="11">
    <source>
        <dbReference type="ARBA" id="ARBA00023163"/>
    </source>
</evidence>
<dbReference type="InterPro" id="IPR050219">
    <property type="entry name" value="DnaG_primase"/>
</dbReference>
<dbReference type="GO" id="GO:0000428">
    <property type="term" value="C:DNA-directed RNA polymerase complex"/>
    <property type="evidence" value="ECO:0007669"/>
    <property type="project" value="UniProtKB-KW"/>
</dbReference>
<evidence type="ECO:0000256" key="9">
    <source>
        <dbReference type="ARBA" id="ARBA00022842"/>
    </source>
</evidence>
<dbReference type="PANTHER" id="PTHR30313:SF2">
    <property type="entry name" value="DNA PRIMASE"/>
    <property type="match status" value="1"/>
</dbReference>
<evidence type="ECO:0000256" key="8">
    <source>
        <dbReference type="ARBA" id="ARBA00022833"/>
    </source>
</evidence>
<reference evidence="14" key="1">
    <citation type="journal article" date="2014" name="Front. Microbiol.">
        <title>High frequency of phylogenetically diverse reductive dehalogenase-homologous genes in deep subseafloor sedimentary metagenomes.</title>
        <authorList>
            <person name="Kawai M."/>
            <person name="Futagami T."/>
            <person name="Toyoda A."/>
            <person name="Takaki Y."/>
            <person name="Nishi S."/>
            <person name="Hori S."/>
            <person name="Arai W."/>
            <person name="Tsubouchi T."/>
            <person name="Morono Y."/>
            <person name="Uchiyama I."/>
            <person name="Ito T."/>
            <person name="Fujiyama A."/>
            <person name="Inagaki F."/>
            <person name="Takami H."/>
        </authorList>
    </citation>
    <scope>NUCLEOTIDE SEQUENCE</scope>
    <source>
        <strain evidence="14">Expedition CK06-06</strain>
    </source>
</reference>
<evidence type="ECO:0000256" key="5">
    <source>
        <dbReference type="ARBA" id="ARBA00022705"/>
    </source>
</evidence>
<evidence type="ECO:0000256" key="7">
    <source>
        <dbReference type="ARBA" id="ARBA00022771"/>
    </source>
</evidence>
<evidence type="ECO:0000256" key="4">
    <source>
        <dbReference type="ARBA" id="ARBA00022695"/>
    </source>
</evidence>
<dbReference type="PANTHER" id="PTHR30313">
    <property type="entry name" value="DNA PRIMASE"/>
    <property type="match status" value="1"/>
</dbReference>
<evidence type="ECO:0000256" key="2">
    <source>
        <dbReference type="ARBA" id="ARBA00022478"/>
    </source>
</evidence>
<evidence type="ECO:0000256" key="1">
    <source>
        <dbReference type="ARBA" id="ARBA00001947"/>
    </source>
</evidence>
<evidence type="ECO:0000256" key="3">
    <source>
        <dbReference type="ARBA" id="ARBA00022679"/>
    </source>
</evidence>
<dbReference type="GO" id="GO:0008270">
    <property type="term" value="F:zinc ion binding"/>
    <property type="evidence" value="ECO:0007669"/>
    <property type="project" value="UniProtKB-KW"/>
</dbReference>
<keyword evidence="5" id="KW-0235">DNA replication</keyword>
<dbReference type="SUPFAM" id="SSF57783">
    <property type="entry name" value="Zinc beta-ribbon"/>
    <property type="match status" value="1"/>
</dbReference>
<evidence type="ECO:0000256" key="12">
    <source>
        <dbReference type="SAM" id="MobiDB-lite"/>
    </source>
</evidence>
<evidence type="ECO:0000256" key="6">
    <source>
        <dbReference type="ARBA" id="ARBA00022723"/>
    </source>
</evidence>
<dbReference type="Gene3D" id="3.90.580.10">
    <property type="entry name" value="Zinc finger, CHC2-type domain"/>
    <property type="match status" value="1"/>
</dbReference>
<keyword evidence="9" id="KW-0460">Magnesium</keyword>
<dbReference type="GO" id="GO:0003677">
    <property type="term" value="F:DNA binding"/>
    <property type="evidence" value="ECO:0007669"/>
    <property type="project" value="UniProtKB-KW"/>
</dbReference>
<comment type="caution">
    <text evidence="14">The sequence shown here is derived from an EMBL/GenBank/DDBJ whole genome shotgun (WGS) entry which is preliminary data.</text>
</comment>
<feature type="domain" description="Zinc finger CHC2-type" evidence="13">
    <location>
        <begin position="30"/>
        <end position="85"/>
    </location>
</feature>
<dbReference type="FunFam" id="3.90.580.10:FF:000001">
    <property type="entry name" value="DNA primase"/>
    <property type="match status" value="1"/>
</dbReference>
<keyword evidence="4" id="KW-0548">Nucleotidyltransferase</keyword>
<dbReference type="GO" id="GO:0006269">
    <property type="term" value="P:DNA replication, synthesis of primer"/>
    <property type="evidence" value="ECO:0007669"/>
    <property type="project" value="TreeGrafter"/>
</dbReference>
<feature type="non-terminal residue" evidence="14">
    <location>
        <position position="117"/>
    </location>
</feature>
<keyword evidence="10" id="KW-0238">DNA-binding</keyword>
<keyword evidence="8" id="KW-0862">Zinc</keyword>
<keyword evidence="6" id="KW-0479">Metal-binding</keyword>
<feature type="region of interest" description="Disordered" evidence="12">
    <location>
        <begin position="94"/>
        <end position="117"/>
    </location>
</feature>
<keyword evidence="11" id="KW-0804">Transcription</keyword>
<evidence type="ECO:0000259" key="13">
    <source>
        <dbReference type="SMART" id="SM00400"/>
    </source>
</evidence>